<sequence length="68" mass="7356">MDDFEKNSAYGRGRTLPHRCVRQTKEAREKKAYLTLLAAAGSGIVAVSAQVGETGRSKTKGHLENPPT</sequence>
<feature type="transmembrane region" description="Helical" evidence="1">
    <location>
        <begin position="32"/>
        <end position="51"/>
    </location>
</feature>
<gene>
    <name evidence="2" type="ORF">MCNOR_0560</name>
</gene>
<dbReference type="AlphaFoldDB" id="A0AA35UIV5"/>
<name>A0AA35UIV5_METCP</name>
<keyword evidence="1" id="KW-0812">Transmembrane</keyword>
<proteinExistence type="predicted"/>
<dbReference type="EMBL" id="OX458332">
    <property type="protein sequence ID" value="CAI8746303.1"/>
    <property type="molecule type" value="Genomic_DNA"/>
</dbReference>
<keyword evidence="1" id="KW-0472">Membrane</keyword>
<organism evidence="2 3">
    <name type="scientific">Methylococcus capsulatus</name>
    <dbReference type="NCBI Taxonomy" id="414"/>
    <lineage>
        <taxon>Bacteria</taxon>
        <taxon>Pseudomonadati</taxon>
        <taxon>Pseudomonadota</taxon>
        <taxon>Gammaproteobacteria</taxon>
        <taxon>Methylococcales</taxon>
        <taxon>Methylococcaceae</taxon>
        <taxon>Methylococcus</taxon>
    </lineage>
</organism>
<evidence type="ECO:0000313" key="2">
    <source>
        <dbReference type="EMBL" id="CAI8746303.1"/>
    </source>
</evidence>
<reference evidence="2" key="1">
    <citation type="submission" date="2023-03" db="EMBL/GenBank/DDBJ databases">
        <authorList>
            <person name="Pearce D."/>
        </authorList>
    </citation>
    <scope>NUCLEOTIDE SEQUENCE</scope>
    <source>
        <strain evidence="2">Mc</strain>
    </source>
</reference>
<keyword evidence="1" id="KW-1133">Transmembrane helix</keyword>
<protein>
    <submittedName>
        <fullName evidence="2">Uncharacterized protein</fullName>
    </submittedName>
</protein>
<evidence type="ECO:0000256" key="1">
    <source>
        <dbReference type="SAM" id="Phobius"/>
    </source>
</evidence>
<accession>A0AA35UIV5</accession>
<evidence type="ECO:0000313" key="3">
    <source>
        <dbReference type="Proteomes" id="UP001158598"/>
    </source>
</evidence>
<dbReference type="Proteomes" id="UP001158598">
    <property type="component" value="Chromosome"/>
</dbReference>